<evidence type="ECO:0000256" key="1">
    <source>
        <dbReference type="SAM" id="Phobius"/>
    </source>
</evidence>
<keyword evidence="1" id="KW-0472">Membrane</keyword>
<protein>
    <submittedName>
        <fullName evidence="2">Uncharacterized protein</fullName>
    </submittedName>
</protein>
<dbReference type="eggNOG" id="ENOG502Z81J">
    <property type="taxonomic scope" value="Bacteria"/>
</dbReference>
<dbReference type="Proteomes" id="UP000015351">
    <property type="component" value="Unassembled WGS sequence"/>
</dbReference>
<sequence length="247" mass="28114">MSRVFFHLSVVIFLTLLSQLGGLAWIVALCFRKRILAFVAAYATLSVTALWVAPVMGREPLPCISGDALKMQSKLFCVLNRQYVTPELKVVLHEFANRMESTFPDTTTRILDANFPFVSGFPLLPHLSHNDGRKVDLAFYYQDDSGYLPDTAKSPIGYFAFEDGPTDCPRTTLSLRWDFAWLQPFWPDYELEPLRMTAALKWLGSDNRIGKVFIEPHLAARFNASSSRIRFQGCRAARHDDHLHIQL</sequence>
<dbReference type="AlphaFoldDB" id="S9QL22"/>
<dbReference type="RefSeq" id="WP_021100219.1">
    <property type="nucleotide sequence ID" value="NZ_KE557306.1"/>
</dbReference>
<dbReference type="Gene3D" id="3.30.1380.10">
    <property type="match status" value="1"/>
</dbReference>
<organism evidence="2 3">
    <name type="scientific">Litoreibacter arenae DSM 19593</name>
    <dbReference type="NCBI Taxonomy" id="1123360"/>
    <lineage>
        <taxon>Bacteria</taxon>
        <taxon>Pseudomonadati</taxon>
        <taxon>Pseudomonadota</taxon>
        <taxon>Alphaproteobacteria</taxon>
        <taxon>Rhodobacterales</taxon>
        <taxon>Roseobacteraceae</taxon>
        <taxon>Litoreibacter</taxon>
    </lineage>
</organism>
<dbReference type="HOGENOM" id="CLU_1085664_0_0_5"/>
<dbReference type="STRING" id="1123360.thalar_01653"/>
<proteinExistence type="predicted"/>
<name>S9QL22_9RHOB</name>
<comment type="caution">
    <text evidence="2">The sequence shown here is derived from an EMBL/GenBank/DDBJ whole genome shotgun (WGS) entry which is preliminary data.</text>
</comment>
<dbReference type="OrthoDB" id="655954at2"/>
<keyword evidence="1" id="KW-1133">Transmembrane helix</keyword>
<dbReference type="InterPro" id="IPR009045">
    <property type="entry name" value="Zn_M74/Hedgehog-like"/>
</dbReference>
<reference evidence="3" key="1">
    <citation type="journal article" date="2013" name="Stand. Genomic Sci.">
        <title>Genome sequence of the Litoreibacter arenae type strain (DSM 19593(T)), a member of the Roseobacter clade isolated from sea sand.</title>
        <authorList>
            <person name="Riedel T."/>
            <person name="Fiebig A."/>
            <person name="Petersen J."/>
            <person name="Gronow S."/>
            <person name="Kyrpides N.C."/>
            <person name="Goker M."/>
            <person name="Klenk H.P."/>
        </authorList>
    </citation>
    <scope>NUCLEOTIDE SEQUENCE [LARGE SCALE GENOMIC DNA]</scope>
    <source>
        <strain evidence="3">DSM 19593</strain>
    </source>
</reference>
<feature type="transmembrane region" description="Helical" evidence="1">
    <location>
        <begin position="35"/>
        <end position="53"/>
    </location>
</feature>
<feature type="transmembrane region" description="Helical" evidence="1">
    <location>
        <begin position="6"/>
        <end position="28"/>
    </location>
</feature>
<accession>S9QL22</accession>
<dbReference type="PATRIC" id="fig|1123360.3.peg.1639"/>
<keyword evidence="1" id="KW-0812">Transmembrane</keyword>
<gene>
    <name evidence="2" type="ORF">thalar_01653</name>
</gene>
<keyword evidence="3" id="KW-1185">Reference proteome</keyword>
<evidence type="ECO:0000313" key="2">
    <source>
        <dbReference type="EMBL" id="EPX80313.1"/>
    </source>
</evidence>
<evidence type="ECO:0000313" key="3">
    <source>
        <dbReference type="Proteomes" id="UP000015351"/>
    </source>
</evidence>
<dbReference type="EMBL" id="AONI01000009">
    <property type="protein sequence ID" value="EPX80313.1"/>
    <property type="molecule type" value="Genomic_DNA"/>
</dbReference>